<proteinExistence type="predicted"/>
<protein>
    <submittedName>
        <fullName evidence="2">Uncharacterized protein</fullName>
    </submittedName>
</protein>
<comment type="caution">
    <text evidence="2">The sequence shown here is derived from an EMBL/GenBank/DDBJ whole genome shotgun (WGS) entry which is preliminary data.</text>
</comment>
<keyword evidence="1" id="KW-0812">Transmembrane</keyword>
<keyword evidence="1" id="KW-1133">Transmembrane helix</keyword>
<dbReference type="EMBL" id="DSRD01000139">
    <property type="protein sequence ID" value="HGW93071.1"/>
    <property type="molecule type" value="Genomic_DNA"/>
</dbReference>
<dbReference type="AlphaFoldDB" id="A0A832H0F4"/>
<reference evidence="2" key="1">
    <citation type="journal article" date="2020" name="mSystems">
        <title>Genome- and Community-Level Interaction Insights into Carbon Utilization and Element Cycling Functions of Hydrothermarchaeota in Hydrothermal Sediment.</title>
        <authorList>
            <person name="Zhou Z."/>
            <person name="Liu Y."/>
            <person name="Xu W."/>
            <person name="Pan J."/>
            <person name="Luo Z.H."/>
            <person name="Li M."/>
        </authorList>
    </citation>
    <scope>NUCLEOTIDE SEQUENCE [LARGE SCALE GENOMIC DNA]</scope>
    <source>
        <strain evidence="2">SpSt-402</strain>
    </source>
</reference>
<evidence type="ECO:0000313" key="2">
    <source>
        <dbReference type="EMBL" id="HGW93071.1"/>
    </source>
</evidence>
<gene>
    <name evidence="2" type="ORF">ENR47_02115</name>
</gene>
<organism evidence="2">
    <name type="scientific">Oscillatoriales cyanobacterium SpSt-402</name>
    <dbReference type="NCBI Taxonomy" id="2282168"/>
    <lineage>
        <taxon>Bacteria</taxon>
        <taxon>Bacillati</taxon>
        <taxon>Cyanobacteriota</taxon>
        <taxon>Cyanophyceae</taxon>
        <taxon>Oscillatoriophycideae</taxon>
        <taxon>Oscillatoriales</taxon>
    </lineage>
</organism>
<feature type="transmembrane region" description="Helical" evidence="1">
    <location>
        <begin position="87"/>
        <end position="110"/>
    </location>
</feature>
<name>A0A832H0F4_9CYAN</name>
<accession>A0A832H0F4</accession>
<evidence type="ECO:0000256" key="1">
    <source>
        <dbReference type="SAM" id="Phobius"/>
    </source>
</evidence>
<keyword evidence="1" id="KW-0472">Membrane</keyword>
<feature type="transmembrane region" description="Helical" evidence="1">
    <location>
        <begin position="20"/>
        <end position="41"/>
    </location>
</feature>
<feature type="transmembrane region" description="Helical" evidence="1">
    <location>
        <begin position="53"/>
        <end position="75"/>
    </location>
</feature>
<sequence>MVLRNLAGSFSGSERDVWAWFIPMFLPTLTLMIGAYSSIAFKEQTDSITVDKPFFYISLSCSAFYLTILLSVILYQPFADQPALEFFAQSSLFLSAIQGIATGCMGVFFVSQKQR</sequence>